<reference evidence="2 3" key="1">
    <citation type="submission" date="2020-04" db="EMBL/GenBank/DDBJ databases">
        <title>Knoellia sp. isolate from air conditioner.</title>
        <authorList>
            <person name="Chea S."/>
            <person name="Kim D.-U."/>
        </authorList>
    </citation>
    <scope>NUCLEOTIDE SEQUENCE [LARGE SCALE GENOMIC DNA]</scope>
    <source>
        <strain evidence="2 3">DB2414S</strain>
    </source>
</reference>
<feature type="transmembrane region" description="Helical" evidence="1">
    <location>
        <begin position="32"/>
        <end position="53"/>
    </location>
</feature>
<dbReference type="AlphaFoldDB" id="A0A849HL76"/>
<evidence type="ECO:0000313" key="3">
    <source>
        <dbReference type="Proteomes" id="UP000588586"/>
    </source>
</evidence>
<gene>
    <name evidence="2" type="ORF">HJG52_17830</name>
</gene>
<keyword evidence="1" id="KW-1133">Transmembrane helix</keyword>
<keyword evidence="1" id="KW-0812">Transmembrane</keyword>
<name>A0A849HL76_9MICO</name>
<comment type="caution">
    <text evidence="2">The sequence shown here is derived from an EMBL/GenBank/DDBJ whole genome shotgun (WGS) entry which is preliminary data.</text>
</comment>
<dbReference type="EMBL" id="JABEPQ010000005">
    <property type="protein sequence ID" value="NNM47849.1"/>
    <property type="molecule type" value="Genomic_DNA"/>
</dbReference>
<accession>A0A849HL76</accession>
<protein>
    <submittedName>
        <fullName evidence="2">Uncharacterized protein</fullName>
    </submittedName>
</protein>
<feature type="transmembrane region" description="Helical" evidence="1">
    <location>
        <begin position="59"/>
        <end position="76"/>
    </location>
</feature>
<keyword evidence="1" id="KW-0472">Membrane</keyword>
<proteinExistence type="predicted"/>
<evidence type="ECO:0000256" key="1">
    <source>
        <dbReference type="SAM" id="Phobius"/>
    </source>
</evidence>
<dbReference type="RefSeq" id="WP_171244978.1">
    <property type="nucleotide sequence ID" value="NZ_JABEPQ010000005.1"/>
</dbReference>
<organism evidence="2 3">
    <name type="scientific">Knoellia koreensis</name>
    <dbReference type="NCBI Taxonomy" id="2730921"/>
    <lineage>
        <taxon>Bacteria</taxon>
        <taxon>Bacillati</taxon>
        <taxon>Actinomycetota</taxon>
        <taxon>Actinomycetes</taxon>
        <taxon>Micrococcales</taxon>
        <taxon>Intrasporangiaceae</taxon>
        <taxon>Knoellia</taxon>
    </lineage>
</organism>
<feature type="transmembrane region" description="Helical" evidence="1">
    <location>
        <begin position="6"/>
        <end position="25"/>
    </location>
</feature>
<keyword evidence="3" id="KW-1185">Reference proteome</keyword>
<sequence>MLNHSGLPLVAAATGLLFLGASLRFRLPEPWWVLSSTLGLTAVLIPSVSPHYAKDHWDLLGLVLLTACTFAANMHASRTRVAQLPLTWRARVDAEMRRLTRSGRTVDGY</sequence>
<evidence type="ECO:0000313" key="2">
    <source>
        <dbReference type="EMBL" id="NNM47849.1"/>
    </source>
</evidence>
<dbReference type="Proteomes" id="UP000588586">
    <property type="component" value="Unassembled WGS sequence"/>
</dbReference>